<keyword evidence="1" id="KW-0472">Membrane</keyword>
<dbReference type="AlphaFoldDB" id="A0A8J3UCM9"/>
<proteinExistence type="predicted"/>
<keyword evidence="1" id="KW-0812">Transmembrane</keyword>
<accession>A0A8J3UCM9</accession>
<evidence type="ECO:0000313" key="3">
    <source>
        <dbReference type="Proteomes" id="UP000622547"/>
    </source>
</evidence>
<dbReference type="Proteomes" id="UP000622547">
    <property type="component" value="Unassembled WGS sequence"/>
</dbReference>
<name>A0A8J3UCM9_9ACTN</name>
<sequence length="65" mass="7501">MCELTRNYREDGHPEVIVIRNALVAMLAVMAGLVAYAYWLAIVSRRDARRAPWHATEMSLPPKYR</sequence>
<gene>
    <name evidence="2" type="ORF">Pph01_80360</name>
</gene>
<evidence type="ECO:0000313" key="2">
    <source>
        <dbReference type="EMBL" id="GII43033.1"/>
    </source>
</evidence>
<feature type="transmembrane region" description="Helical" evidence="1">
    <location>
        <begin position="17"/>
        <end position="41"/>
    </location>
</feature>
<organism evidence="2 3">
    <name type="scientific">Planotetraspora phitsanulokensis</name>
    <dbReference type="NCBI Taxonomy" id="575192"/>
    <lineage>
        <taxon>Bacteria</taxon>
        <taxon>Bacillati</taxon>
        <taxon>Actinomycetota</taxon>
        <taxon>Actinomycetes</taxon>
        <taxon>Streptosporangiales</taxon>
        <taxon>Streptosporangiaceae</taxon>
        <taxon>Planotetraspora</taxon>
    </lineage>
</organism>
<dbReference type="EMBL" id="BOOP01000050">
    <property type="protein sequence ID" value="GII43033.1"/>
    <property type="molecule type" value="Genomic_DNA"/>
</dbReference>
<reference evidence="2 3" key="1">
    <citation type="submission" date="2021-01" db="EMBL/GenBank/DDBJ databases">
        <title>Whole genome shotgun sequence of Planotetraspora phitsanulokensis NBRC 104273.</title>
        <authorList>
            <person name="Komaki H."/>
            <person name="Tamura T."/>
        </authorList>
    </citation>
    <scope>NUCLEOTIDE SEQUENCE [LARGE SCALE GENOMIC DNA]</scope>
    <source>
        <strain evidence="2 3">NBRC 104273</strain>
    </source>
</reference>
<evidence type="ECO:0000256" key="1">
    <source>
        <dbReference type="SAM" id="Phobius"/>
    </source>
</evidence>
<comment type="caution">
    <text evidence="2">The sequence shown here is derived from an EMBL/GenBank/DDBJ whole genome shotgun (WGS) entry which is preliminary data.</text>
</comment>
<keyword evidence="1" id="KW-1133">Transmembrane helix</keyword>
<protein>
    <submittedName>
        <fullName evidence="2">Uncharacterized protein</fullName>
    </submittedName>
</protein>
<keyword evidence="3" id="KW-1185">Reference proteome</keyword>